<gene>
    <name evidence="1" type="ORF">ACCB11136</name>
</gene>
<sequence>MHCSNIWNSGDILSWLKNMSRVPVYLKDKCKLLISGLLLQSNESLIVELCCNILVDVTRETNSFGSHVLSLILHKLTKCKSSTETKCLLVVIPELVSTKENVPIINHTLNMLLNGDKQLKYL</sequence>
<evidence type="ECO:0000313" key="1">
    <source>
        <dbReference type="EMBL" id="AEY61121.1"/>
    </source>
</evidence>
<proteinExistence type="evidence at transcript level"/>
<name>V9IKX7_APICE</name>
<dbReference type="EMBL" id="JR049915">
    <property type="protein sequence ID" value="AEY61121.1"/>
    <property type="molecule type" value="mRNA"/>
</dbReference>
<organism evidence="1">
    <name type="scientific">Apis cerana</name>
    <name type="common">Indian honeybee</name>
    <dbReference type="NCBI Taxonomy" id="7461"/>
    <lineage>
        <taxon>Eukaryota</taxon>
        <taxon>Metazoa</taxon>
        <taxon>Ecdysozoa</taxon>
        <taxon>Arthropoda</taxon>
        <taxon>Hexapoda</taxon>
        <taxon>Insecta</taxon>
        <taxon>Pterygota</taxon>
        <taxon>Neoptera</taxon>
        <taxon>Endopterygota</taxon>
        <taxon>Hymenoptera</taxon>
        <taxon>Apocrita</taxon>
        <taxon>Aculeata</taxon>
        <taxon>Apoidea</taxon>
        <taxon>Anthophila</taxon>
        <taxon>Apidae</taxon>
        <taxon>Apis</taxon>
    </lineage>
</organism>
<reference evidence="1" key="1">
    <citation type="submission" date="2011-11" db="EMBL/GenBank/DDBJ databases">
        <title>Decoding the brain transcriptome of the Eastern honeybee (Apis cerana) based on pyrosequencing.</title>
        <authorList>
            <person name="Sun L."/>
            <person name="Zheng H."/>
            <person name="Wang Y."/>
            <person name="Xie X."/>
            <person name="Zhu Y."/>
            <person name="Gu W."/>
            <person name="Wang S."/>
        </authorList>
    </citation>
    <scope>NUCLEOTIDE SEQUENCE</scope>
    <source>
        <tissue evidence="1">Brain</tissue>
    </source>
</reference>
<accession>V9IKX7</accession>
<protein>
    <submittedName>
        <fullName evidence="1">Uncharacterized protein</fullName>
    </submittedName>
</protein>
<dbReference type="AlphaFoldDB" id="V9IKX7"/>